<evidence type="ECO:0000313" key="2">
    <source>
        <dbReference type="EMBL" id="KAH8378275.1"/>
    </source>
</evidence>
<dbReference type="EMBL" id="JAJJHW010001127">
    <property type="protein sequence ID" value="KAH8378275.1"/>
    <property type="molecule type" value="Genomic_DNA"/>
</dbReference>
<keyword evidence="3" id="KW-1185">Reference proteome</keyword>
<feature type="chain" id="PRO_5042138426" evidence="1">
    <location>
        <begin position="26"/>
        <end position="204"/>
    </location>
</feature>
<dbReference type="InterPro" id="IPR006601">
    <property type="entry name" value="Uncharacterised_DM11_DROME"/>
</dbReference>
<dbReference type="Proteomes" id="UP001200034">
    <property type="component" value="Unassembled WGS sequence"/>
</dbReference>
<sequence>MENTKLRMYWISLKVLILLLGLARAIRYRFDAENDEIFTRCPNKPSNIRTITDIFDFSEFNIKDNGGKFILSGKLTSLWNYDPTDTLHGSIIAFRYERREWVSTVLSIFFNDMCVDLYNEQKYWYKFWTKFVVNLEDVKSKCLINGTTFIHEPFQLNFGSDVPIMVPEGRYKVVIVFKLFDKERNERNTSICTEIIGELTKAKR</sequence>
<feature type="signal peptide" evidence="1">
    <location>
        <begin position="1"/>
        <end position="25"/>
    </location>
</feature>
<evidence type="ECO:0000313" key="3">
    <source>
        <dbReference type="Proteomes" id="UP001200034"/>
    </source>
</evidence>
<dbReference type="SMART" id="SM00675">
    <property type="entry name" value="DM11"/>
    <property type="match status" value="1"/>
</dbReference>
<comment type="caution">
    <text evidence="2">The sequence shown here is derived from an EMBL/GenBank/DDBJ whole genome shotgun (WGS) entry which is preliminary data.</text>
</comment>
<gene>
    <name evidence="2" type="ORF">KR093_010486</name>
</gene>
<protein>
    <submittedName>
        <fullName evidence="2">Uncharacterized protein</fullName>
    </submittedName>
</protein>
<keyword evidence="1" id="KW-0732">Signal</keyword>
<reference evidence="2" key="1">
    <citation type="journal article" date="2021" name="Mol. Ecol. Resour.">
        <title>Phylogenomic analyses of the genus Drosophila reveals genomic signals of climate adaptation.</title>
        <authorList>
            <person name="Li F."/>
            <person name="Rane R.V."/>
            <person name="Luria V."/>
            <person name="Xiong Z."/>
            <person name="Chen J."/>
            <person name="Li Z."/>
            <person name="Catullo R.A."/>
            <person name="Griffin P.C."/>
            <person name="Schiffer M."/>
            <person name="Pearce S."/>
            <person name="Lee S.F."/>
            <person name="McElroy K."/>
            <person name="Stocker A."/>
            <person name="Shirriffs J."/>
            <person name="Cockerell F."/>
            <person name="Coppin C."/>
            <person name="Sgro C.M."/>
            <person name="Karger A."/>
            <person name="Cain J.W."/>
            <person name="Weber J.A."/>
            <person name="Santpere G."/>
            <person name="Kirschner M.W."/>
            <person name="Hoffmann A.A."/>
            <person name="Oakeshott J.G."/>
            <person name="Zhang G."/>
        </authorList>
    </citation>
    <scope>NUCLEOTIDE SEQUENCE</scope>
    <source>
        <strain evidence="2">BGI-SZ-2011g</strain>
    </source>
</reference>
<name>A0AAD4K650_9MUSC</name>
<evidence type="ECO:0000256" key="1">
    <source>
        <dbReference type="SAM" id="SignalP"/>
    </source>
</evidence>
<dbReference type="AlphaFoldDB" id="A0AAD4K650"/>
<accession>A0AAD4K650</accession>
<organism evidence="2 3">
    <name type="scientific">Drosophila rubida</name>
    <dbReference type="NCBI Taxonomy" id="30044"/>
    <lineage>
        <taxon>Eukaryota</taxon>
        <taxon>Metazoa</taxon>
        <taxon>Ecdysozoa</taxon>
        <taxon>Arthropoda</taxon>
        <taxon>Hexapoda</taxon>
        <taxon>Insecta</taxon>
        <taxon>Pterygota</taxon>
        <taxon>Neoptera</taxon>
        <taxon>Endopterygota</taxon>
        <taxon>Diptera</taxon>
        <taxon>Brachycera</taxon>
        <taxon>Muscomorpha</taxon>
        <taxon>Ephydroidea</taxon>
        <taxon>Drosophilidae</taxon>
        <taxon>Drosophila</taxon>
    </lineage>
</organism>
<proteinExistence type="predicted"/>